<proteinExistence type="predicted"/>
<dbReference type="GO" id="GO:0004722">
    <property type="term" value="F:protein serine/threonine phosphatase activity"/>
    <property type="evidence" value="ECO:0007669"/>
    <property type="project" value="InterPro"/>
</dbReference>
<dbReference type="InterPro" id="IPR036457">
    <property type="entry name" value="PPM-type-like_dom_sf"/>
</dbReference>
<dbReference type="PANTHER" id="PTHR47992">
    <property type="entry name" value="PROTEIN PHOSPHATASE"/>
    <property type="match status" value="1"/>
</dbReference>
<dbReference type="Proteomes" id="UP000041254">
    <property type="component" value="Unassembled WGS sequence"/>
</dbReference>
<sequence length="142" mass="15479">MHQERTSLSLSTCTGDAWTLYGVDGHHVSAFAHDKVAQHGRHDDSFNTTISGTTAGVALHKANKVFIAHVGDSRAILGIKTNDSESFVAETLTQDHHPRRPDEKERIRAADGLIGRFPGEERISEDSPCHGPLAMCRGARRA</sequence>
<reference evidence="2 3" key="1">
    <citation type="submission" date="2014-11" db="EMBL/GenBank/DDBJ databases">
        <authorList>
            <person name="Zhu J."/>
            <person name="Qi W."/>
            <person name="Song R."/>
        </authorList>
    </citation>
    <scope>NUCLEOTIDE SEQUENCE [LARGE SCALE GENOMIC DNA]</scope>
</reference>
<dbReference type="InterPro" id="IPR001932">
    <property type="entry name" value="PPM-type_phosphatase-like_dom"/>
</dbReference>
<accession>A0A0G4G1R0</accession>
<dbReference type="OrthoDB" id="10264738at2759"/>
<dbReference type="PhylomeDB" id="A0A0G4G1R0"/>
<evidence type="ECO:0000313" key="2">
    <source>
        <dbReference type="EMBL" id="CEM21825.1"/>
    </source>
</evidence>
<dbReference type="VEuPathDB" id="CryptoDB:Vbra_9586"/>
<dbReference type="EMBL" id="CDMY01000543">
    <property type="protein sequence ID" value="CEM21825.1"/>
    <property type="molecule type" value="Genomic_DNA"/>
</dbReference>
<dbReference type="InParanoid" id="A0A0G4G1R0"/>
<name>A0A0G4G1R0_VITBC</name>
<dbReference type="InterPro" id="IPR015655">
    <property type="entry name" value="PP2C"/>
</dbReference>
<dbReference type="STRING" id="1169540.A0A0G4G1R0"/>
<dbReference type="Pfam" id="PF00481">
    <property type="entry name" value="PP2C"/>
    <property type="match status" value="1"/>
</dbReference>
<dbReference type="SUPFAM" id="SSF81606">
    <property type="entry name" value="PP2C-like"/>
    <property type="match status" value="1"/>
</dbReference>
<dbReference type="Gene3D" id="3.60.40.10">
    <property type="entry name" value="PPM-type phosphatase domain"/>
    <property type="match status" value="1"/>
</dbReference>
<evidence type="ECO:0000259" key="1">
    <source>
        <dbReference type="PROSITE" id="PS51746"/>
    </source>
</evidence>
<keyword evidence="3" id="KW-1185">Reference proteome</keyword>
<organism evidence="2 3">
    <name type="scientific">Vitrella brassicaformis (strain CCMP3155)</name>
    <dbReference type="NCBI Taxonomy" id="1169540"/>
    <lineage>
        <taxon>Eukaryota</taxon>
        <taxon>Sar</taxon>
        <taxon>Alveolata</taxon>
        <taxon>Colpodellida</taxon>
        <taxon>Vitrellaceae</taxon>
        <taxon>Vitrella</taxon>
    </lineage>
</organism>
<evidence type="ECO:0000313" key="3">
    <source>
        <dbReference type="Proteomes" id="UP000041254"/>
    </source>
</evidence>
<protein>
    <recommendedName>
        <fullName evidence="1">PPM-type phosphatase domain-containing protein</fullName>
    </recommendedName>
</protein>
<gene>
    <name evidence="2" type="ORF">Vbra_9586</name>
</gene>
<dbReference type="PROSITE" id="PS51746">
    <property type="entry name" value="PPM_2"/>
    <property type="match status" value="1"/>
</dbReference>
<feature type="domain" description="PPM-type phosphatase" evidence="1">
    <location>
        <begin position="1"/>
        <end position="142"/>
    </location>
</feature>
<dbReference type="AlphaFoldDB" id="A0A0G4G1R0"/>